<dbReference type="RefSeq" id="WP_051921501.1">
    <property type="nucleotide sequence ID" value="NZ_JBDNPR010000003.1"/>
</dbReference>
<dbReference type="AlphaFoldDB" id="A0A087CJC4"/>
<dbReference type="Gene3D" id="3.20.20.450">
    <property type="entry name" value="EAL domain"/>
    <property type="match status" value="1"/>
</dbReference>
<evidence type="ECO:0000313" key="6">
    <source>
        <dbReference type="Proteomes" id="UP000029050"/>
    </source>
</evidence>
<dbReference type="NCBIfam" id="TIGR00254">
    <property type="entry name" value="GGDEF"/>
    <property type="match status" value="1"/>
</dbReference>
<keyword evidence="2" id="KW-1133">Transmembrane helix</keyword>
<dbReference type="SMART" id="SM00267">
    <property type="entry name" value="GGDEF"/>
    <property type="match status" value="1"/>
</dbReference>
<dbReference type="InterPro" id="IPR029787">
    <property type="entry name" value="Nucleotide_cyclase"/>
</dbReference>
<feature type="transmembrane region" description="Helical" evidence="2">
    <location>
        <begin position="196"/>
        <end position="216"/>
    </location>
</feature>
<feature type="transmembrane region" description="Helical" evidence="2">
    <location>
        <begin position="70"/>
        <end position="87"/>
    </location>
</feature>
<keyword evidence="2" id="KW-0812">Transmembrane</keyword>
<dbReference type="EC" id="3.1.4.52" evidence="5"/>
<feature type="domain" description="EAL" evidence="3">
    <location>
        <begin position="563"/>
        <end position="815"/>
    </location>
</feature>
<feature type="region of interest" description="Disordered" evidence="1">
    <location>
        <begin position="548"/>
        <end position="567"/>
    </location>
</feature>
<sequence length="856" mass="94786">MMRVFKDYSPRMREPAVAVQILAATMLLSIISFGIYMSSPDLIARPLLWTFWFAGFMIAAWWCPHIAGRNLLIGFGPDLMLLSATLILPERGLLWLLIMCALTFHYFIWSKSVRRALLGITSTMVAALPGWIISESIGGITAFDGQRNQHALSSLSLLLLLCLTFTAVRLCLATLITMYTERTFPGTLRHLNWTQVLVMPLIYCVVPTILVTMRSLPRIVADAQWNEAFNVLTVLVMSSGTFRIIEELVSGLSKRNRLLQLEKATDSLSLSTQRILSSATVLLSSIYPRMRVSLAVKPPRTGPYSSTLLSGTISSTDGPLRIIVVRTVWNKPFDEVDRLAVNLIASMLRIIYRVRLETSRLTVAANTDPLTGVSNFRGFETALAQQDILGNPDGAAAIFIDVDQFKSINDSYGHQAGNEVLQALARRLTEAVGQDKLIARLGGDEFAIVISGVHTHKEAKPYIKRVEESVNRPVMTGAGPIPLHISHGLSFTRSGKDYQSLLDEADVRMYASRRKQASSQKVSPPVSTIDFSALMPPAPLLQPSVFGLEDDFPPEPRTSHQHSQDRDDAVALAIQRDAIEIYYQPIINLNTRRLLALEALVRYHDPEFGDIPVADILRVASEHDLTGAISESMLMHAVADTAIFHEIEPELVLVNVNVTMADLLNPQFRAHLQQTVESNPDLHIIIEITEDSLSTTTEAELKSVEQFVKKRHIDLALDDAGTLYSELAVLVRLPVRVVKIDKSIVDRLPSARVSALMMGFVSTCDKLNIEVVFEGIETPEQEKAIREFGGRLVQGFLYGRPINAMETSIRLQTSGLSMQADQEWPLSPSSAQNGTSGHRDVAGSKAMPPSEDFTTR</sequence>
<organism evidence="5 6">
    <name type="scientific">Bifidobacterium psychraerophilum</name>
    <dbReference type="NCBI Taxonomy" id="218140"/>
    <lineage>
        <taxon>Bacteria</taxon>
        <taxon>Bacillati</taxon>
        <taxon>Actinomycetota</taxon>
        <taxon>Actinomycetes</taxon>
        <taxon>Bifidobacteriales</taxon>
        <taxon>Bifidobacteriaceae</taxon>
        <taxon>Bifidobacterium</taxon>
    </lineage>
</organism>
<feature type="transmembrane region" description="Helical" evidence="2">
    <location>
        <begin position="93"/>
        <end position="109"/>
    </location>
</feature>
<feature type="region of interest" description="Disordered" evidence="1">
    <location>
        <begin position="820"/>
        <end position="856"/>
    </location>
</feature>
<feature type="transmembrane region" description="Helical" evidence="2">
    <location>
        <begin position="116"/>
        <end position="134"/>
    </location>
</feature>
<evidence type="ECO:0000256" key="1">
    <source>
        <dbReference type="SAM" id="MobiDB-lite"/>
    </source>
</evidence>
<evidence type="ECO:0000256" key="2">
    <source>
        <dbReference type="SAM" id="Phobius"/>
    </source>
</evidence>
<feature type="transmembrane region" description="Helical" evidence="2">
    <location>
        <begin position="154"/>
        <end position="176"/>
    </location>
</feature>
<dbReference type="Pfam" id="PF00563">
    <property type="entry name" value="EAL"/>
    <property type="match status" value="1"/>
</dbReference>
<dbReference type="InterPro" id="IPR000160">
    <property type="entry name" value="GGDEF_dom"/>
</dbReference>
<dbReference type="InterPro" id="IPR043128">
    <property type="entry name" value="Rev_trsase/Diguanyl_cyclase"/>
</dbReference>
<dbReference type="InterPro" id="IPR035919">
    <property type="entry name" value="EAL_sf"/>
</dbReference>
<dbReference type="PROSITE" id="PS50887">
    <property type="entry name" value="GGDEF"/>
    <property type="match status" value="1"/>
</dbReference>
<evidence type="ECO:0000313" key="5">
    <source>
        <dbReference type="EMBL" id="KFI83374.1"/>
    </source>
</evidence>
<evidence type="ECO:0000259" key="3">
    <source>
        <dbReference type="PROSITE" id="PS50883"/>
    </source>
</evidence>
<dbReference type="eggNOG" id="COG5001">
    <property type="taxonomic scope" value="Bacteria"/>
</dbReference>
<feature type="compositionally biased region" description="Polar residues" evidence="1">
    <location>
        <begin position="827"/>
        <end position="836"/>
    </location>
</feature>
<dbReference type="SUPFAM" id="SSF55073">
    <property type="entry name" value="Nucleotide cyclase"/>
    <property type="match status" value="1"/>
</dbReference>
<dbReference type="PROSITE" id="PS50883">
    <property type="entry name" value="EAL"/>
    <property type="match status" value="1"/>
</dbReference>
<evidence type="ECO:0000259" key="4">
    <source>
        <dbReference type="PROSITE" id="PS50887"/>
    </source>
</evidence>
<dbReference type="Proteomes" id="UP000029050">
    <property type="component" value="Unassembled WGS sequence"/>
</dbReference>
<feature type="transmembrane region" description="Helical" evidence="2">
    <location>
        <begin position="43"/>
        <end position="63"/>
    </location>
</feature>
<dbReference type="CDD" id="cd01949">
    <property type="entry name" value="GGDEF"/>
    <property type="match status" value="1"/>
</dbReference>
<dbReference type="Pfam" id="PF00990">
    <property type="entry name" value="GGDEF"/>
    <property type="match status" value="1"/>
</dbReference>
<dbReference type="PANTHER" id="PTHR33121">
    <property type="entry name" value="CYCLIC DI-GMP PHOSPHODIESTERASE PDEF"/>
    <property type="match status" value="1"/>
</dbReference>
<name>A0A087CJC4_9BIFI</name>
<dbReference type="CDD" id="cd01948">
    <property type="entry name" value="EAL"/>
    <property type="match status" value="1"/>
</dbReference>
<keyword evidence="2" id="KW-0472">Membrane</keyword>
<dbReference type="SMART" id="SM00052">
    <property type="entry name" value="EAL"/>
    <property type="match status" value="1"/>
</dbReference>
<comment type="caution">
    <text evidence="5">The sequence shown here is derived from an EMBL/GenBank/DDBJ whole genome shotgun (WGS) entry which is preliminary data.</text>
</comment>
<accession>A0A087CJC4</accession>
<dbReference type="Gene3D" id="3.30.70.270">
    <property type="match status" value="1"/>
</dbReference>
<dbReference type="EMBL" id="JGZI01000007">
    <property type="protein sequence ID" value="KFI83374.1"/>
    <property type="molecule type" value="Genomic_DNA"/>
</dbReference>
<proteinExistence type="predicted"/>
<dbReference type="SUPFAM" id="SSF141868">
    <property type="entry name" value="EAL domain-like"/>
    <property type="match status" value="1"/>
</dbReference>
<feature type="transmembrane region" description="Helical" evidence="2">
    <location>
        <begin position="16"/>
        <end position="37"/>
    </location>
</feature>
<dbReference type="OrthoDB" id="23692at2"/>
<dbReference type="PANTHER" id="PTHR33121:SF79">
    <property type="entry name" value="CYCLIC DI-GMP PHOSPHODIESTERASE PDED-RELATED"/>
    <property type="match status" value="1"/>
</dbReference>
<dbReference type="InterPro" id="IPR050706">
    <property type="entry name" value="Cyclic-di-GMP_PDE-like"/>
</dbReference>
<protein>
    <submittedName>
        <fullName evidence="5">GGDEF and EAL domain protein</fullName>
        <ecNumber evidence="5">3.1.4.52</ecNumber>
    </submittedName>
</protein>
<feature type="domain" description="GGDEF" evidence="4">
    <location>
        <begin position="393"/>
        <end position="525"/>
    </location>
</feature>
<dbReference type="GeneID" id="98299675"/>
<reference evidence="5 6" key="1">
    <citation type="submission" date="2014-03" db="EMBL/GenBank/DDBJ databases">
        <title>Genomics of Bifidobacteria.</title>
        <authorList>
            <person name="Ventura M."/>
            <person name="Milani C."/>
            <person name="Lugli G.A."/>
        </authorList>
    </citation>
    <scope>NUCLEOTIDE SEQUENCE [LARGE SCALE GENOMIC DNA]</scope>
    <source>
        <strain evidence="5 6">LMG 21775</strain>
    </source>
</reference>
<gene>
    <name evidence="5" type="ORF">BPSY_0469</name>
</gene>
<keyword evidence="6" id="KW-1185">Reference proteome</keyword>
<keyword evidence="5" id="KW-0378">Hydrolase</keyword>
<dbReference type="GO" id="GO:0071111">
    <property type="term" value="F:cyclic-guanylate-specific phosphodiesterase activity"/>
    <property type="evidence" value="ECO:0007669"/>
    <property type="project" value="UniProtKB-EC"/>
</dbReference>
<dbReference type="InterPro" id="IPR001633">
    <property type="entry name" value="EAL_dom"/>
</dbReference>